<evidence type="ECO:0000313" key="2">
    <source>
        <dbReference type="EMBL" id="MBJ6725780.1"/>
    </source>
</evidence>
<keyword evidence="1" id="KW-0732">Signal</keyword>
<protein>
    <submittedName>
        <fullName evidence="2">YfiR family protein</fullName>
    </submittedName>
</protein>
<dbReference type="RefSeq" id="WP_199384669.1">
    <property type="nucleotide sequence ID" value="NZ_JAEMHM010000010.1"/>
</dbReference>
<sequence length="171" mass="18614">MVLACLFSLAVSVPAAPAKLTEGQVKSAYLLNFAQYAEWPHASFPDAGTPLVISVLGKSSYLSAFDALTDRTVHKRRAQVRFISRIEELGDSHILFICASEKGQLSRILNSLKSEAVLTVSDIKDFTDAGGMIGLVPKDGRLAFEINMKAARRADIKLSSHLLRLAVAIRE</sequence>
<evidence type="ECO:0000256" key="1">
    <source>
        <dbReference type="SAM" id="SignalP"/>
    </source>
</evidence>
<evidence type="ECO:0000313" key="3">
    <source>
        <dbReference type="Proteomes" id="UP000636888"/>
    </source>
</evidence>
<keyword evidence="3" id="KW-1185">Reference proteome</keyword>
<dbReference type="Pfam" id="PF13689">
    <property type="entry name" value="DUF4154"/>
    <property type="match status" value="1"/>
</dbReference>
<name>A0A8J7JMF3_9BACT</name>
<dbReference type="AlphaFoldDB" id="A0A8J7JMF3"/>
<dbReference type="InterPro" id="IPR025293">
    <property type="entry name" value="YfiR/HmsC-like"/>
</dbReference>
<proteinExistence type="predicted"/>
<dbReference type="EMBL" id="JAEMHM010000010">
    <property type="protein sequence ID" value="MBJ6725780.1"/>
    <property type="molecule type" value="Genomic_DNA"/>
</dbReference>
<feature type="chain" id="PRO_5035198169" evidence="1">
    <location>
        <begin position="16"/>
        <end position="171"/>
    </location>
</feature>
<feature type="signal peptide" evidence="1">
    <location>
        <begin position="1"/>
        <end position="15"/>
    </location>
</feature>
<gene>
    <name evidence="2" type="ORF">JFN93_13755</name>
</gene>
<dbReference type="Proteomes" id="UP000636888">
    <property type="component" value="Unassembled WGS sequence"/>
</dbReference>
<comment type="caution">
    <text evidence="2">The sequence shown here is derived from an EMBL/GenBank/DDBJ whole genome shotgun (WGS) entry which is preliminary data.</text>
</comment>
<accession>A0A8J7JMF3</accession>
<reference evidence="2" key="1">
    <citation type="submission" date="2020-12" db="EMBL/GenBank/DDBJ databases">
        <title>Geomonas sp. Red875, isolated from river sediment.</title>
        <authorList>
            <person name="Xu Z."/>
            <person name="Zhang Z."/>
            <person name="Masuda Y."/>
            <person name="Itoh H."/>
            <person name="Senoo K."/>
        </authorList>
    </citation>
    <scope>NUCLEOTIDE SEQUENCE</scope>
    <source>
        <strain evidence="2">Red875</strain>
    </source>
</reference>
<organism evidence="2 3">
    <name type="scientific">Geomesophilobacter sediminis</name>
    <dbReference type="NCBI Taxonomy" id="2798584"/>
    <lineage>
        <taxon>Bacteria</taxon>
        <taxon>Pseudomonadati</taxon>
        <taxon>Thermodesulfobacteriota</taxon>
        <taxon>Desulfuromonadia</taxon>
        <taxon>Geobacterales</taxon>
        <taxon>Geobacteraceae</taxon>
        <taxon>Geomesophilobacter</taxon>
    </lineage>
</organism>